<evidence type="ECO:0000313" key="3">
    <source>
        <dbReference type="Proteomes" id="UP001151760"/>
    </source>
</evidence>
<dbReference type="Proteomes" id="UP001151760">
    <property type="component" value="Unassembled WGS sequence"/>
</dbReference>
<feature type="region of interest" description="Disordered" evidence="1">
    <location>
        <begin position="89"/>
        <end position="121"/>
    </location>
</feature>
<dbReference type="EMBL" id="BQNB010008700">
    <property type="protein sequence ID" value="GJS53085.1"/>
    <property type="molecule type" value="Genomic_DNA"/>
</dbReference>
<feature type="compositionally biased region" description="Acidic residues" evidence="1">
    <location>
        <begin position="97"/>
        <end position="108"/>
    </location>
</feature>
<proteinExistence type="predicted"/>
<name>A0ABQ4WJN2_9ASTR</name>
<sequence length="142" mass="15935">MEMRRLLHHKLVVIKSFSVLNSDEGDVCGESVPTNDVGTTHIERDTQNPESGIKNDGNEHVGSGSSKAANDKIQEEERLWSRFQRLKKDSLNKSQDDSDDESEVEEYPPYDSTRISSIGGGFSLEDDGLDCYDYNNPQFSSM</sequence>
<organism evidence="2 3">
    <name type="scientific">Tanacetum coccineum</name>
    <dbReference type="NCBI Taxonomy" id="301880"/>
    <lineage>
        <taxon>Eukaryota</taxon>
        <taxon>Viridiplantae</taxon>
        <taxon>Streptophyta</taxon>
        <taxon>Embryophyta</taxon>
        <taxon>Tracheophyta</taxon>
        <taxon>Spermatophyta</taxon>
        <taxon>Magnoliopsida</taxon>
        <taxon>eudicotyledons</taxon>
        <taxon>Gunneridae</taxon>
        <taxon>Pentapetalae</taxon>
        <taxon>asterids</taxon>
        <taxon>campanulids</taxon>
        <taxon>Asterales</taxon>
        <taxon>Asteraceae</taxon>
        <taxon>Asteroideae</taxon>
        <taxon>Anthemideae</taxon>
        <taxon>Anthemidinae</taxon>
        <taxon>Tanacetum</taxon>
    </lineage>
</organism>
<evidence type="ECO:0000313" key="2">
    <source>
        <dbReference type="EMBL" id="GJS53085.1"/>
    </source>
</evidence>
<keyword evidence="3" id="KW-1185">Reference proteome</keyword>
<reference evidence="2" key="1">
    <citation type="journal article" date="2022" name="Int. J. Mol. Sci.">
        <title>Draft Genome of Tanacetum Coccineum: Genomic Comparison of Closely Related Tanacetum-Family Plants.</title>
        <authorList>
            <person name="Yamashiro T."/>
            <person name="Shiraishi A."/>
            <person name="Nakayama K."/>
            <person name="Satake H."/>
        </authorList>
    </citation>
    <scope>NUCLEOTIDE SEQUENCE</scope>
</reference>
<comment type="caution">
    <text evidence="2">The sequence shown here is derived from an EMBL/GenBank/DDBJ whole genome shotgun (WGS) entry which is preliminary data.</text>
</comment>
<reference evidence="2" key="2">
    <citation type="submission" date="2022-01" db="EMBL/GenBank/DDBJ databases">
        <authorList>
            <person name="Yamashiro T."/>
            <person name="Shiraishi A."/>
            <person name="Satake H."/>
            <person name="Nakayama K."/>
        </authorList>
    </citation>
    <scope>NUCLEOTIDE SEQUENCE</scope>
</reference>
<evidence type="ECO:0000256" key="1">
    <source>
        <dbReference type="SAM" id="MobiDB-lite"/>
    </source>
</evidence>
<accession>A0ABQ4WJN2</accession>
<protein>
    <submittedName>
        <fullName evidence="2">Uncharacterized protein</fullName>
    </submittedName>
</protein>
<feature type="region of interest" description="Disordered" evidence="1">
    <location>
        <begin position="25"/>
        <end position="74"/>
    </location>
</feature>
<gene>
    <name evidence="2" type="ORF">Tco_0626447</name>
</gene>